<dbReference type="InterPro" id="IPR036388">
    <property type="entry name" value="WH-like_DNA-bd_sf"/>
</dbReference>
<proteinExistence type="predicted"/>
<feature type="domain" description="HTH marR-type" evidence="2">
    <location>
        <begin position="1"/>
        <end position="121"/>
    </location>
</feature>
<sequence length="121" mass="13532">MARMHKPLLEPLELTFPQYMVLLELYAGTPRNVGDLGNSLAMDTGTITPLLKRMEKAGMVTRTRDPLDERRILVGLTSKAESIRQDVWAVSGKIKARCQLDEAGLVALRDTLRDFAHPAEE</sequence>
<comment type="subcellular location">
    <subcellularLocation>
        <location evidence="1">Cytoplasm</location>
    </subcellularLocation>
</comment>
<dbReference type="EMBL" id="JAERKB010000013">
    <property type="protein sequence ID" value="MBS0970810.1"/>
    <property type="molecule type" value="Genomic_DNA"/>
</dbReference>
<keyword evidence="4" id="KW-1185">Reference proteome</keyword>
<dbReference type="SUPFAM" id="SSF46785">
    <property type="entry name" value="Winged helix' DNA-binding domain"/>
    <property type="match status" value="1"/>
</dbReference>
<evidence type="ECO:0000259" key="2">
    <source>
        <dbReference type="PROSITE" id="PS50995"/>
    </source>
</evidence>
<evidence type="ECO:0000256" key="1">
    <source>
        <dbReference type="ARBA" id="ARBA00004496"/>
    </source>
</evidence>
<gene>
    <name evidence="3" type="ORF">JK232_18120</name>
</gene>
<accession>A0ABS5JLH4</accession>
<comment type="caution">
    <text evidence="3">The sequence shown here is derived from an EMBL/GenBank/DDBJ whole genome shotgun (WGS) entry which is preliminary data.</text>
</comment>
<protein>
    <submittedName>
        <fullName evidence="3">MarR family transcriptional regulator</fullName>
    </submittedName>
</protein>
<dbReference type="PANTHER" id="PTHR33164:SF5">
    <property type="entry name" value="ORGANIC HYDROPEROXIDE RESISTANCE TRANSCRIPTIONAL REGULATOR"/>
    <property type="match status" value="1"/>
</dbReference>
<dbReference type="PANTHER" id="PTHR33164">
    <property type="entry name" value="TRANSCRIPTIONAL REGULATOR, MARR FAMILY"/>
    <property type="match status" value="1"/>
</dbReference>
<dbReference type="InterPro" id="IPR039422">
    <property type="entry name" value="MarR/SlyA-like"/>
</dbReference>
<evidence type="ECO:0000313" key="4">
    <source>
        <dbReference type="Proteomes" id="UP000680634"/>
    </source>
</evidence>
<dbReference type="InterPro" id="IPR036390">
    <property type="entry name" value="WH_DNA-bd_sf"/>
</dbReference>
<dbReference type="Proteomes" id="UP000680634">
    <property type="component" value="Unassembled WGS sequence"/>
</dbReference>
<dbReference type="Pfam" id="PF01047">
    <property type="entry name" value="MarR"/>
    <property type="match status" value="1"/>
</dbReference>
<reference evidence="4" key="1">
    <citation type="submission" date="2023-07" db="EMBL/GenBank/DDBJ databases">
        <title>Genome-inferred correspondence between phylogeny and metabolic traits in the wild Drosophila gut microbiome.</title>
        <authorList>
            <person name="Bueno E."/>
            <person name="Blow F."/>
            <person name="Douglas A.E."/>
        </authorList>
    </citation>
    <scope>NUCLEOTIDE SEQUENCE [LARGE SCALE GENOMIC DNA]</scope>
    <source>
        <strain evidence="4">JGM97</strain>
    </source>
</reference>
<dbReference type="SMART" id="SM00347">
    <property type="entry name" value="HTH_MARR"/>
    <property type="match status" value="1"/>
</dbReference>
<dbReference type="PROSITE" id="PS50995">
    <property type="entry name" value="HTH_MARR_2"/>
    <property type="match status" value="1"/>
</dbReference>
<organism evidence="3 4">
    <name type="scientific">Nissabacter archeti</name>
    <dbReference type="NCBI Taxonomy" id="1917880"/>
    <lineage>
        <taxon>Bacteria</taxon>
        <taxon>Pseudomonadati</taxon>
        <taxon>Pseudomonadota</taxon>
        <taxon>Gammaproteobacteria</taxon>
        <taxon>Enterobacterales</taxon>
        <taxon>Yersiniaceae</taxon>
        <taxon>Nissabacter</taxon>
    </lineage>
</organism>
<dbReference type="InterPro" id="IPR000835">
    <property type="entry name" value="HTH_MarR-typ"/>
</dbReference>
<dbReference type="Gene3D" id="1.10.10.10">
    <property type="entry name" value="Winged helix-like DNA-binding domain superfamily/Winged helix DNA-binding domain"/>
    <property type="match status" value="1"/>
</dbReference>
<name>A0ABS5JLH4_9GAMM</name>
<evidence type="ECO:0000313" key="3">
    <source>
        <dbReference type="EMBL" id="MBS0970810.1"/>
    </source>
</evidence>